<proteinExistence type="predicted"/>
<organism evidence="2 3">
    <name type="scientific">Aureobasidium melanogenum (strain CBS 110374)</name>
    <name type="common">Aureobasidium pullulans var. melanogenum</name>
    <dbReference type="NCBI Taxonomy" id="1043003"/>
    <lineage>
        <taxon>Eukaryota</taxon>
        <taxon>Fungi</taxon>
        <taxon>Dikarya</taxon>
        <taxon>Ascomycota</taxon>
        <taxon>Pezizomycotina</taxon>
        <taxon>Dothideomycetes</taxon>
        <taxon>Dothideomycetidae</taxon>
        <taxon>Dothideales</taxon>
        <taxon>Saccotheciaceae</taxon>
        <taxon>Aureobasidium</taxon>
    </lineage>
</organism>
<evidence type="ECO:0000313" key="2">
    <source>
        <dbReference type="EMBL" id="KEQ58305.1"/>
    </source>
</evidence>
<dbReference type="HOGENOM" id="CLU_1261267_0_0_1"/>
<dbReference type="EMBL" id="KL584857">
    <property type="protein sequence ID" value="KEQ58305.1"/>
    <property type="molecule type" value="Genomic_DNA"/>
</dbReference>
<accession>A0A074VC85</accession>
<reference evidence="2 3" key="1">
    <citation type="journal article" date="2014" name="BMC Genomics">
        <title>Genome sequencing of four Aureobasidium pullulans varieties: biotechnological potential, stress tolerance, and description of new species.</title>
        <authorList>
            <person name="Gostin Ar C."/>
            <person name="Ohm R.A."/>
            <person name="Kogej T."/>
            <person name="Sonjak S."/>
            <person name="Turk M."/>
            <person name="Zajc J."/>
            <person name="Zalar P."/>
            <person name="Grube M."/>
            <person name="Sun H."/>
            <person name="Han J."/>
            <person name="Sharma A."/>
            <person name="Chiniquy J."/>
            <person name="Ngan C.Y."/>
            <person name="Lipzen A."/>
            <person name="Barry K."/>
            <person name="Grigoriev I.V."/>
            <person name="Gunde-Cimerman N."/>
        </authorList>
    </citation>
    <scope>NUCLEOTIDE SEQUENCE [LARGE SCALE GENOMIC DNA]</scope>
    <source>
        <strain evidence="2 3">CBS 110374</strain>
    </source>
</reference>
<keyword evidence="1" id="KW-0472">Membrane</keyword>
<dbReference type="GeneID" id="63917003"/>
<dbReference type="RefSeq" id="XP_040875328.1">
    <property type="nucleotide sequence ID" value="XM_041023630.1"/>
</dbReference>
<evidence type="ECO:0000313" key="3">
    <source>
        <dbReference type="Proteomes" id="UP000030672"/>
    </source>
</evidence>
<evidence type="ECO:0000256" key="1">
    <source>
        <dbReference type="SAM" id="Phobius"/>
    </source>
</evidence>
<feature type="transmembrane region" description="Helical" evidence="1">
    <location>
        <begin position="169"/>
        <end position="194"/>
    </location>
</feature>
<protein>
    <submittedName>
        <fullName evidence="2">Uncharacterized protein</fullName>
    </submittedName>
</protein>
<gene>
    <name evidence="2" type="ORF">M437DRAFT_59736</name>
</gene>
<keyword evidence="1" id="KW-0812">Transmembrane</keyword>
<sequence length="204" mass="24602">MAPKQPAYQSYELVHLSGRQNETTTTGLFSLPLELRLNIYNLVLDDEYEIYETGLPALLRTRLQITREFYQFCKLRIVLVYERKLGFFTHRFWRRLPKSLRIYRRGDKKRHRLWRHWERIPKFGKTIPRQDLFVDVKMEQWCTHAAVYPEKAIRSHGQRRDCKVQVEKMSCLLMMFCIVMVAGMVLSLPLWLFLRLVLYIMDSV</sequence>
<keyword evidence="3" id="KW-1185">Reference proteome</keyword>
<dbReference type="AlphaFoldDB" id="A0A074VC85"/>
<keyword evidence="1" id="KW-1133">Transmembrane helix</keyword>
<dbReference type="Proteomes" id="UP000030672">
    <property type="component" value="Unassembled WGS sequence"/>
</dbReference>
<name>A0A074VC85_AURM1</name>